<organism evidence="2 3">
    <name type="scientific">Trichogramma kaykai</name>
    <dbReference type="NCBI Taxonomy" id="54128"/>
    <lineage>
        <taxon>Eukaryota</taxon>
        <taxon>Metazoa</taxon>
        <taxon>Ecdysozoa</taxon>
        <taxon>Arthropoda</taxon>
        <taxon>Hexapoda</taxon>
        <taxon>Insecta</taxon>
        <taxon>Pterygota</taxon>
        <taxon>Neoptera</taxon>
        <taxon>Endopterygota</taxon>
        <taxon>Hymenoptera</taxon>
        <taxon>Apocrita</taxon>
        <taxon>Proctotrupomorpha</taxon>
        <taxon>Chalcidoidea</taxon>
        <taxon>Trichogrammatidae</taxon>
        <taxon>Trichogramma</taxon>
    </lineage>
</organism>
<dbReference type="InterPro" id="IPR046903">
    <property type="entry name" value="Mab-21-like_nuc_Trfase"/>
</dbReference>
<dbReference type="Pfam" id="PF03281">
    <property type="entry name" value="Mab-21"/>
    <property type="match status" value="1"/>
</dbReference>
<protein>
    <recommendedName>
        <fullName evidence="1">Mab-21-like nucleotidyltransferase domain-containing protein</fullName>
    </recommendedName>
</protein>
<accession>A0ABD2WUR9</accession>
<evidence type="ECO:0000259" key="1">
    <source>
        <dbReference type="Pfam" id="PF03281"/>
    </source>
</evidence>
<name>A0ABD2WUR9_9HYME</name>
<evidence type="ECO:0000313" key="3">
    <source>
        <dbReference type="Proteomes" id="UP001627154"/>
    </source>
</evidence>
<dbReference type="Gene3D" id="3.30.460.90">
    <property type="match status" value="1"/>
</dbReference>
<evidence type="ECO:0000313" key="2">
    <source>
        <dbReference type="EMBL" id="KAL3396801.1"/>
    </source>
</evidence>
<gene>
    <name evidence="2" type="ORF">TKK_009381</name>
</gene>
<comment type="caution">
    <text evidence="2">The sequence shown here is derived from an EMBL/GenBank/DDBJ whole genome shotgun (WGS) entry which is preliminary data.</text>
</comment>
<feature type="domain" description="Mab-21-like nucleotidyltransferase" evidence="1">
    <location>
        <begin position="73"/>
        <end position="252"/>
    </location>
</feature>
<sequence>MDVSKELMRNKFKNDCTYQDISRGITENRQDLKKIHFFLKQMVTGKLIACMNKDNKNFERLNCNVQDSWDFHNGLHVDKSSTFTLNLAMELPFDMNNLKIETMSDDSKYVKIKVIDTRKINTFWSSFIDNDTWDKSEFHKWIKQLLNEAIKNYPCKSDGFHIMKCKHHTFKLRCNEQFPAYTFALDNEDWQINFNLSPQFSFSNIPTQKGKTTFSSENVAFEAVMPYLHNTFVYDYNDLWKVEFYHNDTQLMFENAQLKPIIRMIKKLRDDQFWFIKDSSIKTLFVKEMKNIEFVYEKASRTSIFIYVSIQFYLQEDYMRFTSPIAL</sequence>
<proteinExistence type="predicted"/>
<keyword evidence="3" id="KW-1185">Reference proteome</keyword>
<dbReference type="Proteomes" id="UP001627154">
    <property type="component" value="Unassembled WGS sequence"/>
</dbReference>
<dbReference type="AlphaFoldDB" id="A0ABD2WUR9"/>
<dbReference type="EMBL" id="JBJJXI010000069">
    <property type="protein sequence ID" value="KAL3396801.1"/>
    <property type="molecule type" value="Genomic_DNA"/>
</dbReference>
<reference evidence="2 3" key="1">
    <citation type="journal article" date="2024" name="bioRxiv">
        <title>A reference genome for Trichogramma kaykai: A tiny desert-dwelling parasitoid wasp with competing sex-ratio distorters.</title>
        <authorList>
            <person name="Culotta J."/>
            <person name="Lindsey A.R."/>
        </authorList>
    </citation>
    <scope>NUCLEOTIDE SEQUENCE [LARGE SCALE GENOMIC DNA]</scope>
    <source>
        <strain evidence="2 3">KSX58</strain>
    </source>
</reference>